<name>A0A222P6L8_9GAMM</name>
<keyword evidence="1" id="KW-1133">Transmembrane helix</keyword>
<evidence type="ECO:0000256" key="1">
    <source>
        <dbReference type="SAM" id="Phobius"/>
    </source>
</evidence>
<dbReference type="RefSeq" id="WP_094092201.1">
    <property type="nucleotide sequence ID" value="NZ_CP016397.1"/>
</dbReference>
<feature type="transmembrane region" description="Helical" evidence="1">
    <location>
        <begin position="35"/>
        <end position="51"/>
    </location>
</feature>
<dbReference type="OrthoDB" id="5651164at2"/>
<reference evidence="3" key="1">
    <citation type="submission" date="2016-07" db="EMBL/GenBank/DDBJ databases">
        <authorList>
            <person name="Florea S."/>
            <person name="Webb J.S."/>
            <person name="Jaromczyk J."/>
            <person name="Schardl C.L."/>
        </authorList>
    </citation>
    <scope>NUCLEOTIDE SEQUENCE [LARGE SCALE GENOMIC DNA]</scope>
    <source>
        <strain evidence="3">CDC-D5610</strain>
    </source>
</reference>
<feature type="transmembrane region" description="Helical" evidence="1">
    <location>
        <begin position="12"/>
        <end position="29"/>
    </location>
</feature>
<organism evidence="2 3">
    <name type="scientific">Legionella clemsonensis</name>
    <dbReference type="NCBI Taxonomy" id="1867846"/>
    <lineage>
        <taxon>Bacteria</taxon>
        <taxon>Pseudomonadati</taxon>
        <taxon>Pseudomonadota</taxon>
        <taxon>Gammaproteobacteria</taxon>
        <taxon>Legionellales</taxon>
        <taxon>Legionellaceae</taxon>
        <taxon>Legionella</taxon>
    </lineage>
</organism>
<protein>
    <submittedName>
        <fullName evidence="2">Uncharacterized protein</fullName>
    </submittedName>
</protein>
<keyword evidence="1" id="KW-0472">Membrane</keyword>
<gene>
    <name evidence="2" type="ORF">clem_14770</name>
</gene>
<proteinExistence type="predicted"/>
<dbReference type="KEGG" id="lcd:clem_14770"/>
<evidence type="ECO:0000313" key="2">
    <source>
        <dbReference type="EMBL" id="ASQ47479.1"/>
    </source>
</evidence>
<dbReference type="Proteomes" id="UP000201728">
    <property type="component" value="Chromosome"/>
</dbReference>
<keyword evidence="1" id="KW-0812">Transmembrane</keyword>
<keyword evidence="3" id="KW-1185">Reference proteome</keyword>
<sequence length="106" mass="11796">MRQNQQLQKKFDKTLCLLAAVNLVTSVFYLVDTKFGLAATLAISAGTLYAFHEIGKNRRVGSNALHRVHTFFSAQVNRDSAEVYNAYRNIINGGAAVYDELILSNK</sequence>
<dbReference type="AlphaFoldDB" id="A0A222P6L8"/>
<dbReference type="EMBL" id="CP016397">
    <property type="protein sequence ID" value="ASQ47479.1"/>
    <property type="molecule type" value="Genomic_DNA"/>
</dbReference>
<accession>A0A222P6L8</accession>
<evidence type="ECO:0000313" key="3">
    <source>
        <dbReference type="Proteomes" id="UP000201728"/>
    </source>
</evidence>